<dbReference type="RefSeq" id="WP_160661802.1">
    <property type="nucleotide sequence ID" value="NZ_BAABDV010000001.1"/>
</dbReference>
<proteinExistence type="predicted"/>
<comment type="caution">
    <text evidence="2">The sequence shown here is derived from an EMBL/GenBank/DDBJ whole genome shotgun (WGS) entry which is preliminary data.</text>
</comment>
<evidence type="ECO:0000313" key="3">
    <source>
        <dbReference type="Proteomes" id="UP000430272"/>
    </source>
</evidence>
<protein>
    <submittedName>
        <fullName evidence="2">Hydrogenase</fullName>
    </submittedName>
</protein>
<keyword evidence="1" id="KW-0812">Transmembrane</keyword>
<dbReference type="AlphaFoldDB" id="A0A844YCJ2"/>
<keyword evidence="1" id="KW-0472">Membrane</keyword>
<dbReference type="OrthoDB" id="7619962at2"/>
<feature type="transmembrane region" description="Helical" evidence="1">
    <location>
        <begin position="36"/>
        <end position="56"/>
    </location>
</feature>
<keyword evidence="3" id="KW-1185">Reference proteome</keyword>
<sequence>MRDAARMPILAGAVLFLFGLIEGALVQTFVNPRMALSAHLTAVQSGMALMIFGVVWRWTDLPALWSRVARWAVTVGMYILWIGLTLSAATGAGESLPISGAGYDAGPVAQSAVSALVLGGSVAMTIGWALFVVGLMRHRSASR</sequence>
<name>A0A844YCJ2_9SPHN</name>
<gene>
    <name evidence="2" type="ORF">GRI47_13180</name>
</gene>
<evidence type="ECO:0000313" key="2">
    <source>
        <dbReference type="EMBL" id="MXO54953.1"/>
    </source>
</evidence>
<feature type="transmembrane region" description="Helical" evidence="1">
    <location>
        <begin position="68"/>
        <end position="92"/>
    </location>
</feature>
<dbReference type="Proteomes" id="UP000430272">
    <property type="component" value="Unassembled WGS sequence"/>
</dbReference>
<feature type="transmembrane region" description="Helical" evidence="1">
    <location>
        <begin position="112"/>
        <end position="136"/>
    </location>
</feature>
<accession>A0A844YCJ2</accession>
<keyword evidence="1" id="KW-1133">Transmembrane helix</keyword>
<reference evidence="2 3" key="1">
    <citation type="submission" date="2019-12" db="EMBL/GenBank/DDBJ databases">
        <title>Genomic-based taxomic classification of the family Erythrobacteraceae.</title>
        <authorList>
            <person name="Xu L."/>
        </authorList>
    </citation>
    <scope>NUCLEOTIDE SEQUENCE [LARGE SCALE GENOMIC DNA]</scope>
    <source>
        <strain evidence="2 3">JCM 17468</strain>
    </source>
</reference>
<dbReference type="EMBL" id="WTYD01000002">
    <property type="protein sequence ID" value="MXO54953.1"/>
    <property type="molecule type" value="Genomic_DNA"/>
</dbReference>
<organism evidence="2 3">
    <name type="scientific">Qipengyuania pelagi</name>
    <dbReference type="NCBI Taxonomy" id="994320"/>
    <lineage>
        <taxon>Bacteria</taxon>
        <taxon>Pseudomonadati</taxon>
        <taxon>Pseudomonadota</taxon>
        <taxon>Alphaproteobacteria</taxon>
        <taxon>Sphingomonadales</taxon>
        <taxon>Erythrobacteraceae</taxon>
        <taxon>Qipengyuania</taxon>
    </lineage>
</organism>
<evidence type="ECO:0000256" key="1">
    <source>
        <dbReference type="SAM" id="Phobius"/>
    </source>
</evidence>